<proteinExistence type="predicted"/>
<sequence>MTASFRMNPERALELWTQGKRWWPTRGTELYFFARAIVGRHRVARTTSNQGREVSTVASRDDGAPIESENLGLPFVPAFLQPSRIAVTSEFNGSENLFLFHTPSRTLQGDVMHQGRTERLGKSWGVRSKATWLALDTASCCDGYEVRGLPGAKWCLSSTGVSAPPAVNLRKIARVIAKIPHLTSHVAWSRLKSSCRASRCVTSAHTRFPLRELAKRPIRTLRSDFGTLRHSVSTSTLANATSHLRPTFAFVVDCWSQPELPSLCGINNIRPFNDTGILLGIPSLSGCPGAGLAHQCYIEPRAVLITFAAQHYPVARRLCEIAYYPFSSI</sequence>
<protein>
    <submittedName>
        <fullName evidence="1">Uncharacterized protein</fullName>
    </submittedName>
</protein>
<name>A0A9P3UR00_LYOSH</name>
<dbReference type="AlphaFoldDB" id="A0A9P3UR00"/>
<dbReference type="Proteomes" id="UP001063166">
    <property type="component" value="Unassembled WGS sequence"/>
</dbReference>
<evidence type="ECO:0000313" key="2">
    <source>
        <dbReference type="Proteomes" id="UP001063166"/>
    </source>
</evidence>
<comment type="caution">
    <text evidence="1">The sequence shown here is derived from an EMBL/GenBank/DDBJ whole genome shotgun (WGS) entry which is preliminary data.</text>
</comment>
<evidence type="ECO:0000313" key="1">
    <source>
        <dbReference type="EMBL" id="GLB39746.1"/>
    </source>
</evidence>
<reference evidence="1" key="1">
    <citation type="submission" date="2022-07" db="EMBL/GenBank/DDBJ databases">
        <title>The genome of Lyophyllum shimeji provides insight into the initial evolution of ectomycorrhizal fungal genome.</title>
        <authorList>
            <person name="Kobayashi Y."/>
            <person name="Shibata T."/>
            <person name="Hirakawa H."/>
            <person name="Shigenobu S."/>
            <person name="Nishiyama T."/>
            <person name="Yamada A."/>
            <person name="Hasebe M."/>
            <person name="Kawaguchi M."/>
        </authorList>
    </citation>
    <scope>NUCLEOTIDE SEQUENCE</scope>
    <source>
        <strain evidence="1">AT787</strain>
    </source>
</reference>
<dbReference type="EMBL" id="BRPK01000007">
    <property type="protein sequence ID" value="GLB39746.1"/>
    <property type="molecule type" value="Genomic_DNA"/>
</dbReference>
<organism evidence="1 2">
    <name type="scientific">Lyophyllum shimeji</name>
    <name type="common">Hon-shimeji</name>
    <name type="synonym">Tricholoma shimeji</name>
    <dbReference type="NCBI Taxonomy" id="47721"/>
    <lineage>
        <taxon>Eukaryota</taxon>
        <taxon>Fungi</taxon>
        <taxon>Dikarya</taxon>
        <taxon>Basidiomycota</taxon>
        <taxon>Agaricomycotina</taxon>
        <taxon>Agaricomycetes</taxon>
        <taxon>Agaricomycetidae</taxon>
        <taxon>Agaricales</taxon>
        <taxon>Tricholomatineae</taxon>
        <taxon>Lyophyllaceae</taxon>
        <taxon>Lyophyllum</taxon>
    </lineage>
</organism>
<keyword evidence="2" id="KW-1185">Reference proteome</keyword>
<gene>
    <name evidence="1" type="ORF">LshimejAT787_0702560</name>
</gene>
<accession>A0A9P3UR00</accession>